<evidence type="ECO:0000259" key="7">
    <source>
        <dbReference type="Pfam" id="PF21982"/>
    </source>
</evidence>
<accession>A0ABU9E8I6</accession>
<evidence type="ECO:0000256" key="3">
    <source>
        <dbReference type="ARBA" id="ARBA00018111"/>
    </source>
</evidence>
<gene>
    <name evidence="5" type="primary">recX</name>
    <name evidence="8" type="ORF">WI372_08675</name>
</gene>
<dbReference type="HAMAP" id="MF_01114">
    <property type="entry name" value="RecX"/>
    <property type="match status" value="1"/>
</dbReference>
<feature type="domain" description="RecX first three-helical" evidence="7">
    <location>
        <begin position="69"/>
        <end position="106"/>
    </location>
</feature>
<organism evidence="8 9">
    <name type="scientific">Gaopeijia maritima</name>
    <dbReference type="NCBI Taxonomy" id="3119007"/>
    <lineage>
        <taxon>Bacteria</taxon>
        <taxon>Pseudomonadati</taxon>
        <taxon>Gemmatimonadota</taxon>
        <taxon>Longimicrobiia</taxon>
        <taxon>Gaopeijiales</taxon>
        <taxon>Gaopeijiaceae</taxon>
        <taxon>Gaopeijia</taxon>
    </lineage>
</organism>
<dbReference type="InterPro" id="IPR053924">
    <property type="entry name" value="RecX_HTH_2nd"/>
</dbReference>
<evidence type="ECO:0000256" key="5">
    <source>
        <dbReference type="HAMAP-Rule" id="MF_01114"/>
    </source>
</evidence>
<protein>
    <recommendedName>
        <fullName evidence="3 5">Regulatory protein RecX</fullName>
    </recommendedName>
</protein>
<dbReference type="Pfam" id="PF02631">
    <property type="entry name" value="RecX_HTH2"/>
    <property type="match status" value="1"/>
</dbReference>
<proteinExistence type="inferred from homology"/>
<dbReference type="RefSeq" id="WP_405285392.1">
    <property type="nucleotide sequence ID" value="NZ_CP144380.1"/>
</dbReference>
<dbReference type="PANTHER" id="PTHR33602:SF1">
    <property type="entry name" value="REGULATORY PROTEIN RECX FAMILY PROTEIN"/>
    <property type="match status" value="1"/>
</dbReference>
<dbReference type="Pfam" id="PF21982">
    <property type="entry name" value="RecX_HTH1"/>
    <property type="match status" value="1"/>
</dbReference>
<keyword evidence="4 5" id="KW-0963">Cytoplasm</keyword>
<dbReference type="EMBL" id="JBBHLI010000004">
    <property type="protein sequence ID" value="MEK9501048.1"/>
    <property type="molecule type" value="Genomic_DNA"/>
</dbReference>
<comment type="function">
    <text evidence="5">Modulates RecA activity.</text>
</comment>
<reference evidence="8 9" key="1">
    <citation type="submission" date="2024-02" db="EMBL/GenBank/DDBJ databases">
        <title>A novel Gemmatimonadota bacterium.</title>
        <authorList>
            <person name="Du Z.-J."/>
            <person name="Ye Y.-Q."/>
        </authorList>
    </citation>
    <scope>NUCLEOTIDE SEQUENCE [LARGE SCALE GENOMIC DNA]</scope>
    <source>
        <strain evidence="8 9">DH-20</strain>
    </source>
</reference>
<evidence type="ECO:0000256" key="1">
    <source>
        <dbReference type="ARBA" id="ARBA00004496"/>
    </source>
</evidence>
<name>A0ABU9E8I6_9BACT</name>
<dbReference type="Gene3D" id="1.10.10.10">
    <property type="entry name" value="Winged helix-like DNA-binding domain superfamily/Winged helix DNA-binding domain"/>
    <property type="match status" value="2"/>
</dbReference>
<comment type="caution">
    <text evidence="8">The sequence shown here is derived from an EMBL/GenBank/DDBJ whole genome shotgun (WGS) entry which is preliminary data.</text>
</comment>
<dbReference type="PANTHER" id="PTHR33602">
    <property type="entry name" value="REGULATORY PROTEIN RECX FAMILY PROTEIN"/>
    <property type="match status" value="1"/>
</dbReference>
<dbReference type="InterPro" id="IPR036388">
    <property type="entry name" value="WH-like_DNA-bd_sf"/>
</dbReference>
<sequence>MSGATPPPPSHVTALRIRGDGRVGVELDGDRTLEVPLEVMNAEHLSVGDPVDAQLEARLVEAEVRARLRAAAFSLLSVRARSRRELADRLKRKEFPVGLIERCLDEFEDAGWIDDPSFARSVVRDRLRLRPRGPGRMTQELRTKGLSEAVAREAVDAVFDEEEVSIEALALEVARGWFRRQGAGVRAALRSDAFSPDRDKARRRFHAFLARRGFTGSAARDALETLRREPDHG</sequence>
<comment type="subcellular location">
    <subcellularLocation>
        <location evidence="1 5">Cytoplasm</location>
    </subcellularLocation>
</comment>
<dbReference type="InterPro" id="IPR003783">
    <property type="entry name" value="Regulatory_RecX"/>
</dbReference>
<feature type="domain" description="RecX second three-helical" evidence="6">
    <location>
        <begin position="114"/>
        <end position="154"/>
    </location>
</feature>
<dbReference type="InterPro" id="IPR053926">
    <property type="entry name" value="RecX_HTH_1st"/>
</dbReference>
<evidence type="ECO:0000259" key="6">
    <source>
        <dbReference type="Pfam" id="PF02631"/>
    </source>
</evidence>
<evidence type="ECO:0000256" key="2">
    <source>
        <dbReference type="ARBA" id="ARBA00009695"/>
    </source>
</evidence>
<evidence type="ECO:0000256" key="4">
    <source>
        <dbReference type="ARBA" id="ARBA00022490"/>
    </source>
</evidence>
<evidence type="ECO:0000313" key="8">
    <source>
        <dbReference type="EMBL" id="MEK9501048.1"/>
    </source>
</evidence>
<keyword evidence="9" id="KW-1185">Reference proteome</keyword>
<dbReference type="Proteomes" id="UP001484239">
    <property type="component" value="Unassembled WGS sequence"/>
</dbReference>
<comment type="similarity">
    <text evidence="2 5">Belongs to the RecX family.</text>
</comment>
<evidence type="ECO:0000313" key="9">
    <source>
        <dbReference type="Proteomes" id="UP001484239"/>
    </source>
</evidence>